<dbReference type="Proteomes" id="UP000185911">
    <property type="component" value="Unassembled WGS sequence"/>
</dbReference>
<sequence length="77" mass="8535">MSRRLRRRWPNTEIVLVTWCAAESLATVQDLATLGVDQIAFLLDSVVKPSQPSQPSSLEVDREKALRQPSKAETATA</sequence>
<dbReference type="AlphaFoldDB" id="A0A1Q8YI80"/>
<evidence type="ECO:0000256" key="1">
    <source>
        <dbReference type="SAM" id="MobiDB-lite"/>
    </source>
</evidence>
<accession>A0A1Q8YI80</accession>
<keyword evidence="3" id="KW-1185">Reference proteome</keyword>
<feature type="region of interest" description="Disordered" evidence="1">
    <location>
        <begin position="49"/>
        <end position="77"/>
    </location>
</feature>
<evidence type="ECO:0000313" key="3">
    <source>
        <dbReference type="Proteomes" id="UP000185911"/>
    </source>
</evidence>
<evidence type="ECO:0000313" key="2">
    <source>
        <dbReference type="EMBL" id="OLP07771.1"/>
    </source>
</evidence>
<gene>
    <name evidence="2" type="ORF">BLL52_0867</name>
</gene>
<reference evidence="2 3" key="1">
    <citation type="submission" date="2017-01" db="EMBL/GenBank/DDBJ databases">
        <title>Genome sequence of Rhodoferax antarcticus ANT.BR, a psychrophilic purple nonsulfur bacterium from an Antarctic microbial mat.</title>
        <authorList>
            <person name="Baker J."/>
            <person name="Riester C."/>
            <person name="Skinner B."/>
            <person name="Newell A."/>
            <person name="Swingley W."/>
            <person name="Madigan M."/>
            <person name="Jung D."/>
            <person name="Asao M."/>
            <person name="Chen M."/>
            <person name="Loughlin P."/>
            <person name="Pan H."/>
            <person name="Lin S."/>
            <person name="Li N."/>
            <person name="Shaw J."/>
            <person name="Prado M."/>
            <person name="Sherman C."/>
            <person name="Li X."/>
            <person name="Tang J."/>
            <person name="Blankenship R."/>
            <person name="Zhao T."/>
            <person name="Touchman J."/>
            <person name="Sattley M."/>
        </authorList>
    </citation>
    <scope>NUCLEOTIDE SEQUENCE [LARGE SCALE GENOMIC DNA]</scope>
    <source>
        <strain evidence="2 3">ANT.BR</strain>
    </source>
</reference>
<dbReference type="EMBL" id="MSYM01000007">
    <property type="protein sequence ID" value="OLP07771.1"/>
    <property type="molecule type" value="Genomic_DNA"/>
</dbReference>
<protein>
    <submittedName>
        <fullName evidence="2">Uncharacterized protein</fullName>
    </submittedName>
</protein>
<name>A0A1Q8YI80_9BURK</name>
<organism evidence="2 3">
    <name type="scientific">Rhodoferax antarcticus ANT.BR</name>
    <dbReference type="NCBI Taxonomy" id="1111071"/>
    <lineage>
        <taxon>Bacteria</taxon>
        <taxon>Pseudomonadati</taxon>
        <taxon>Pseudomonadota</taxon>
        <taxon>Betaproteobacteria</taxon>
        <taxon>Burkholderiales</taxon>
        <taxon>Comamonadaceae</taxon>
        <taxon>Rhodoferax</taxon>
    </lineage>
</organism>
<comment type="caution">
    <text evidence="2">The sequence shown here is derived from an EMBL/GenBank/DDBJ whole genome shotgun (WGS) entry which is preliminary data.</text>
</comment>
<proteinExistence type="predicted"/>